<dbReference type="PANTHER" id="PTHR43434:SF1">
    <property type="entry name" value="PHOSPHOGLYCOLATE PHOSPHATASE"/>
    <property type="match status" value="1"/>
</dbReference>
<dbReference type="NCBIfam" id="TIGR01549">
    <property type="entry name" value="HAD-SF-IA-v1"/>
    <property type="match status" value="1"/>
</dbReference>
<keyword evidence="1" id="KW-0378">Hydrolase</keyword>
<dbReference type="InterPro" id="IPR050155">
    <property type="entry name" value="HAD-like_hydrolase_sf"/>
</dbReference>
<accession>A0A542SNM4</accession>
<dbReference type="Gene3D" id="1.10.150.240">
    <property type="entry name" value="Putative phosphatase, domain 2"/>
    <property type="match status" value="1"/>
</dbReference>
<evidence type="ECO:0000313" key="1">
    <source>
        <dbReference type="EMBL" id="TQK76145.1"/>
    </source>
</evidence>
<dbReference type="Pfam" id="PF00702">
    <property type="entry name" value="Hydrolase"/>
    <property type="match status" value="1"/>
</dbReference>
<dbReference type="GO" id="GO:0005829">
    <property type="term" value="C:cytosol"/>
    <property type="evidence" value="ECO:0007669"/>
    <property type="project" value="TreeGrafter"/>
</dbReference>
<gene>
    <name evidence="1" type="ORF">FB389_0803</name>
</gene>
<comment type="caution">
    <text evidence="1">The sequence shown here is derived from an EMBL/GenBank/DDBJ whole genome shotgun (WGS) entry which is preliminary data.</text>
</comment>
<dbReference type="PANTHER" id="PTHR43434">
    <property type="entry name" value="PHOSPHOGLYCOLATE PHOSPHATASE"/>
    <property type="match status" value="1"/>
</dbReference>
<reference evidence="1 2" key="1">
    <citation type="submission" date="2019-06" db="EMBL/GenBank/DDBJ databases">
        <title>Sequencing the genomes of 1000 actinobacteria strains.</title>
        <authorList>
            <person name="Klenk H.-P."/>
        </authorList>
    </citation>
    <scope>NUCLEOTIDE SEQUENCE [LARGE SCALE GENOMIC DNA]</scope>
    <source>
        <strain evidence="1 2">DSM 10596</strain>
    </source>
</reference>
<dbReference type="SFLD" id="SFLDS00003">
    <property type="entry name" value="Haloacid_Dehalogenase"/>
    <property type="match status" value="1"/>
</dbReference>
<evidence type="ECO:0000313" key="2">
    <source>
        <dbReference type="Proteomes" id="UP000316181"/>
    </source>
</evidence>
<dbReference type="RefSeq" id="WP_211344946.1">
    <property type="nucleotide sequence ID" value="NZ_BAAATB010000002.1"/>
</dbReference>
<dbReference type="SUPFAM" id="SSF56784">
    <property type="entry name" value="HAD-like"/>
    <property type="match status" value="1"/>
</dbReference>
<dbReference type="NCBIfam" id="TIGR01509">
    <property type="entry name" value="HAD-SF-IA-v3"/>
    <property type="match status" value="1"/>
</dbReference>
<dbReference type="InterPro" id="IPR006439">
    <property type="entry name" value="HAD-SF_hydro_IA"/>
</dbReference>
<dbReference type="Proteomes" id="UP000316181">
    <property type="component" value="Unassembled WGS sequence"/>
</dbReference>
<proteinExistence type="predicted"/>
<sequence length="218" mass="23261">MVNVIWDMGGTLIDTYPEVDRALAAAVWGTAPTAQQLRHVQALRTVSIAHAIDALSAEYAVPPQTLQQAYRDLKARWQTHPAPLMPCARDLLTAVSASGGLNLVATHRDRASATALLDALGIRVDDLVCAPDGLARKPDPAMNLMLLSRHHLAPRDVVCIGDRAIDMQAAAAAGLRGILLDQDAAANGARAPKHERVQTHQTRVDVVASLCEALALLD</sequence>
<keyword evidence="2" id="KW-1185">Reference proteome</keyword>
<dbReference type="Gene3D" id="3.40.50.1000">
    <property type="entry name" value="HAD superfamily/HAD-like"/>
    <property type="match status" value="1"/>
</dbReference>
<dbReference type="GO" id="GO:0006281">
    <property type="term" value="P:DNA repair"/>
    <property type="evidence" value="ECO:0007669"/>
    <property type="project" value="TreeGrafter"/>
</dbReference>
<dbReference type="SFLD" id="SFLDG01129">
    <property type="entry name" value="C1.5:_HAD__Beta-PGM__Phosphata"/>
    <property type="match status" value="1"/>
</dbReference>
<dbReference type="AlphaFoldDB" id="A0A542SNM4"/>
<dbReference type="GO" id="GO:0008967">
    <property type="term" value="F:phosphoglycolate phosphatase activity"/>
    <property type="evidence" value="ECO:0007669"/>
    <property type="project" value="TreeGrafter"/>
</dbReference>
<protein>
    <submittedName>
        <fullName evidence="1">HAD superfamily hydrolase (TIGR01509 family)/HAD superfamily hydrolase (TIGR01549 family)</fullName>
    </submittedName>
</protein>
<dbReference type="EMBL" id="VFNV01000001">
    <property type="protein sequence ID" value="TQK76145.1"/>
    <property type="molecule type" value="Genomic_DNA"/>
</dbReference>
<dbReference type="InterPro" id="IPR036412">
    <property type="entry name" value="HAD-like_sf"/>
</dbReference>
<dbReference type="InterPro" id="IPR023214">
    <property type="entry name" value="HAD_sf"/>
</dbReference>
<organism evidence="1 2">
    <name type="scientific">Rarobacter incanus</name>
    <dbReference type="NCBI Taxonomy" id="153494"/>
    <lineage>
        <taxon>Bacteria</taxon>
        <taxon>Bacillati</taxon>
        <taxon>Actinomycetota</taxon>
        <taxon>Actinomycetes</taxon>
        <taxon>Micrococcales</taxon>
        <taxon>Rarobacteraceae</taxon>
        <taxon>Rarobacter</taxon>
    </lineage>
</organism>
<name>A0A542SNM4_9MICO</name>
<dbReference type="InterPro" id="IPR023198">
    <property type="entry name" value="PGP-like_dom2"/>
</dbReference>